<dbReference type="OrthoDB" id="9801912at2"/>
<keyword evidence="4" id="KW-1185">Reference proteome</keyword>
<dbReference type="InterPro" id="IPR030678">
    <property type="entry name" value="Peptide/Ni-bd"/>
</dbReference>
<accession>A0A233RC64</accession>
<dbReference type="GO" id="GO:1904680">
    <property type="term" value="F:peptide transmembrane transporter activity"/>
    <property type="evidence" value="ECO:0007669"/>
    <property type="project" value="TreeGrafter"/>
</dbReference>
<dbReference type="AlphaFoldDB" id="A0A233RC64"/>
<dbReference type="GO" id="GO:0030288">
    <property type="term" value="C:outer membrane-bounded periplasmic space"/>
    <property type="evidence" value="ECO:0007669"/>
    <property type="project" value="UniProtKB-ARBA"/>
</dbReference>
<feature type="domain" description="Solute-binding protein family 5" evidence="2">
    <location>
        <begin position="65"/>
        <end position="403"/>
    </location>
</feature>
<dbReference type="EMBL" id="NBIM01000006">
    <property type="protein sequence ID" value="OXY80983.1"/>
    <property type="molecule type" value="Genomic_DNA"/>
</dbReference>
<feature type="chain" id="PRO_5012534035" evidence="1">
    <location>
        <begin position="22"/>
        <end position="492"/>
    </location>
</feature>
<dbReference type="PANTHER" id="PTHR30290">
    <property type="entry name" value="PERIPLASMIC BINDING COMPONENT OF ABC TRANSPORTER"/>
    <property type="match status" value="1"/>
</dbReference>
<dbReference type="Gene3D" id="3.10.105.10">
    <property type="entry name" value="Dipeptide-binding Protein, Domain 3"/>
    <property type="match status" value="1"/>
</dbReference>
<dbReference type="GO" id="GO:0015833">
    <property type="term" value="P:peptide transport"/>
    <property type="evidence" value="ECO:0007669"/>
    <property type="project" value="TreeGrafter"/>
</dbReference>
<evidence type="ECO:0000256" key="1">
    <source>
        <dbReference type="SAM" id="SignalP"/>
    </source>
</evidence>
<reference evidence="3 4" key="1">
    <citation type="submission" date="2017-08" db="EMBL/GenBank/DDBJ databases">
        <title>A Genome Sequence of Oceanimonas doudoroffii ATCC 27123T.</title>
        <authorList>
            <person name="Brennan M.A."/>
            <person name="Maclea K.S."/>
            <person name="Mcclelland W.D."/>
            <person name="Trachtenberg A.M."/>
        </authorList>
    </citation>
    <scope>NUCLEOTIDE SEQUENCE [LARGE SCALE GENOMIC DNA]</scope>
    <source>
        <strain evidence="3 4">ATCC 27123</strain>
    </source>
</reference>
<organism evidence="3 4">
    <name type="scientific">Oceanimonas doudoroffii</name>
    <dbReference type="NCBI Taxonomy" id="84158"/>
    <lineage>
        <taxon>Bacteria</taxon>
        <taxon>Pseudomonadati</taxon>
        <taxon>Pseudomonadota</taxon>
        <taxon>Gammaproteobacteria</taxon>
        <taxon>Aeromonadales</taxon>
        <taxon>Aeromonadaceae</taxon>
        <taxon>Oceanimonas</taxon>
    </lineage>
</organism>
<evidence type="ECO:0000313" key="4">
    <source>
        <dbReference type="Proteomes" id="UP000242757"/>
    </source>
</evidence>
<dbReference type="Pfam" id="PF00496">
    <property type="entry name" value="SBP_bac_5"/>
    <property type="match status" value="1"/>
</dbReference>
<sequence length="492" mass="55220">MNWKHSLAGLLLISGTTLAQAETLKTPYWLEYNGKESLDPISTTRYYDAVQVLYNRLVRQGEQGEPVASLASGWSANDSADQWTFTLRPNVKFHNGNIMTAEDVVYSFNRILDPQRDAPARAALSIIKQVTGTEDGKVIFTLNQAHADLPILLMDYRAKIVPVGFDEDPALMGVGTGPFKLTKFQPKGTTSFDAFADYWEGKPRLDGMELIAIADENARTQALLAGQVDWAGWNGVNGQQLRMFEGNKHFHYDAIPTGDWRGIVFRNDDPALQDPRVRKALRLVVDRQEMIQLLFGKGGATVACDNPVWAGDQYRLEQTCEQDIDGARALLNEAGYPNGLTLDLYTSTVDGYFRPMSEIYQRQAAQAGITINIHTVPASDYWNTIWMKKPAFNTAWGQRPADQVLSEIFGSTAPWNESGFNNPAFDQLLTQARQELDKDKRARLYQEAQTMLTEQSGTLIPFHLNNNRVMRANVSIPAVEHFAIRWHLVDKS</sequence>
<comment type="caution">
    <text evidence="3">The sequence shown here is derived from an EMBL/GenBank/DDBJ whole genome shotgun (WGS) entry which is preliminary data.</text>
</comment>
<dbReference type="GO" id="GO:0043190">
    <property type="term" value="C:ATP-binding cassette (ABC) transporter complex"/>
    <property type="evidence" value="ECO:0007669"/>
    <property type="project" value="InterPro"/>
</dbReference>
<protein>
    <submittedName>
        <fullName evidence="3">Peptide ABC transporter substrate-binding protein</fullName>
    </submittedName>
</protein>
<dbReference type="CDD" id="cd08503">
    <property type="entry name" value="PBP2_NikA_DppA_OppA_like_17"/>
    <property type="match status" value="1"/>
</dbReference>
<evidence type="ECO:0000259" key="2">
    <source>
        <dbReference type="Pfam" id="PF00496"/>
    </source>
</evidence>
<keyword evidence="1" id="KW-0732">Signal</keyword>
<dbReference type="Proteomes" id="UP000242757">
    <property type="component" value="Unassembled WGS sequence"/>
</dbReference>
<proteinExistence type="predicted"/>
<name>A0A233RC64_9GAMM</name>
<dbReference type="RefSeq" id="WP_094201573.1">
    <property type="nucleotide sequence ID" value="NZ_NBIM01000006.1"/>
</dbReference>
<dbReference type="SUPFAM" id="SSF53850">
    <property type="entry name" value="Periplasmic binding protein-like II"/>
    <property type="match status" value="1"/>
</dbReference>
<dbReference type="InterPro" id="IPR000914">
    <property type="entry name" value="SBP_5_dom"/>
</dbReference>
<dbReference type="PIRSF" id="PIRSF002741">
    <property type="entry name" value="MppA"/>
    <property type="match status" value="1"/>
</dbReference>
<evidence type="ECO:0000313" key="3">
    <source>
        <dbReference type="EMBL" id="OXY80983.1"/>
    </source>
</evidence>
<gene>
    <name evidence="3" type="ORF">B6S08_14760</name>
</gene>
<dbReference type="InterPro" id="IPR039424">
    <property type="entry name" value="SBP_5"/>
</dbReference>
<dbReference type="Gene3D" id="3.40.190.10">
    <property type="entry name" value="Periplasmic binding protein-like II"/>
    <property type="match status" value="1"/>
</dbReference>
<feature type="signal peptide" evidence="1">
    <location>
        <begin position="1"/>
        <end position="21"/>
    </location>
</feature>